<keyword evidence="1" id="KW-0472">Membrane</keyword>
<keyword evidence="1" id="KW-0812">Transmembrane</keyword>
<reference evidence="2" key="1">
    <citation type="submission" date="2023-06" db="EMBL/GenBank/DDBJ databases">
        <title>Male Hemibagrus guttatus genome.</title>
        <authorList>
            <person name="Bian C."/>
        </authorList>
    </citation>
    <scope>NUCLEOTIDE SEQUENCE</scope>
    <source>
        <strain evidence="2">Male_cb2023</strain>
        <tissue evidence="2">Muscle</tissue>
    </source>
</reference>
<organism evidence="2 3">
    <name type="scientific">Hemibagrus guttatus</name>
    <dbReference type="NCBI Taxonomy" id="175788"/>
    <lineage>
        <taxon>Eukaryota</taxon>
        <taxon>Metazoa</taxon>
        <taxon>Chordata</taxon>
        <taxon>Craniata</taxon>
        <taxon>Vertebrata</taxon>
        <taxon>Euteleostomi</taxon>
        <taxon>Actinopterygii</taxon>
        <taxon>Neopterygii</taxon>
        <taxon>Teleostei</taxon>
        <taxon>Ostariophysi</taxon>
        <taxon>Siluriformes</taxon>
        <taxon>Bagridae</taxon>
        <taxon>Hemibagrus</taxon>
    </lineage>
</organism>
<evidence type="ECO:0000256" key="1">
    <source>
        <dbReference type="SAM" id="Phobius"/>
    </source>
</evidence>
<evidence type="ECO:0000313" key="3">
    <source>
        <dbReference type="Proteomes" id="UP001274896"/>
    </source>
</evidence>
<name>A0AAE0VEP9_9TELE</name>
<keyword evidence="1" id="KW-1133">Transmembrane helix</keyword>
<sequence length="176" mass="19911">MEQDTKVARGSPGERTCAEHPCKSGAWPRRTEVCGAVAVCVALCLFSLGVCVLVYLRTSELQARVNSLEKYREPQHSAWVFLEQVEPVLLNRLDQMLEEKLASRLPKTRETRDVSHACLCPPGRSNHLLLNTTILTITHLAFEESSGYHRFICFVVVFHRGFLRHPFTNPTPILVL</sequence>
<evidence type="ECO:0000313" key="2">
    <source>
        <dbReference type="EMBL" id="KAK3554195.1"/>
    </source>
</evidence>
<proteinExistence type="predicted"/>
<comment type="caution">
    <text evidence="2">The sequence shown here is derived from an EMBL/GenBank/DDBJ whole genome shotgun (WGS) entry which is preliminary data.</text>
</comment>
<dbReference type="Proteomes" id="UP001274896">
    <property type="component" value="Unassembled WGS sequence"/>
</dbReference>
<dbReference type="AlphaFoldDB" id="A0AAE0VEP9"/>
<dbReference type="EMBL" id="JAUCMX010000002">
    <property type="protein sequence ID" value="KAK3554195.1"/>
    <property type="molecule type" value="Genomic_DNA"/>
</dbReference>
<protein>
    <submittedName>
        <fullName evidence="2">Uncharacterized protein</fullName>
    </submittedName>
</protein>
<feature type="transmembrane region" description="Helical" evidence="1">
    <location>
        <begin position="33"/>
        <end position="56"/>
    </location>
</feature>
<keyword evidence="3" id="KW-1185">Reference proteome</keyword>
<gene>
    <name evidence="2" type="ORF">QTP70_020081</name>
</gene>
<accession>A0AAE0VEP9</accession>